<dbReference type="PANTHER" id="PTHR10194">
    <property type="entry name" value="RAS GTPASE-ACTIVATING PROTEINS"/>
    <property type="match status" value="1"/>
</dbReference>
<evidence type="ECO:0000256" key="1">
    <source>
        <dbReference type="ARBA" id="ARBA00022468"/>
    </source>
</evidence>
<feature type="domain" description="Ras-GAP" evidence="3">
    <location>
        <begin position="62"/>
        <end position="329"/>
    </location>
</feature>
<keyword evidence="5" id="KW-1185">Reference proteome</keyword>
<reference evidence="4 5" key="1">
    <citation type="submission" date="2012-05" db="EMBL/GenBank/DDBJ databases">
        <title>Recombination and specialization in a pathogen metapopulation.</title>
        <authorList>
            <person name="Gardiner A."/>
            <person name="Kemen E."/>
            <person name="Schultz-Larsen T."/>
            <person name="MacLean D."/>
            <person name="Van Oosterhout C."/>
            <person name="Jones J.D.G."/>
        </authorList>
    </citation>
    <scope>NUCLEOTIDE SEQUENCE [LARGE SCALE GENOMIC DNA]</scope>
    <source>
        <strain evidence="4 5">Ac Nc2</strain>
    </source>
</reference>
<evidence type="ECO:0000259" key="3">
    <source>
        <dbReference type="PROSITE" id="PS50018"/>
    </source>
</evidence>
<comment type="caution">
    <text evidence="4">The sequence shown here is derived from an EMBL/GenBank/DDBJ whole genome shotgun (WGS) entry which is preliminary data.</text>
</comment>
<evidence type="ECO:0000256" key="2">
    <source>
        <dbReference type="SAM" id="MobiDB-lite"/>
    </source>
</evidence>
<dbReference type="Pfam" id="PF00616">
    <property type="entry name" value="RasGAP"/>
    <property type="match status" value="1"/>
</dbReference>
<gene>
    <name evidence="4" type="ORF">BN9_002360</name>
</gene>
<evidence type="ECO:0000313" key="5">
    <source>
        <dbReference type="Proteomes" id="UP000053237"/>
    </source>
</evidence>
<feature type="region of interest" description="Disordered" evidence="2">
    <location>
        <begin position="430"/>
        <end position="465"/>
    </location>
</feature>
<dbReference type="GO" id="GO:0005096">
    <property type="term" value="F:GTPase activator activity"/>
    <property type="evidence" value="ECO:0007669"/>
    <property type="project" value="UniProtKB-KW"/>
</dbReference>
<dbReference type="STRING" id="65357.A0A024FYU4"/>
<dbReference type="CDD" id="cd04519">
    <property type="entry name" value="RasGAP"/>
    <property type="match status" value="1"/>
</dbReference>
<dbReference type="PANTHER" id="PTHR10194:SF60">
    <property type="entry name" value="RAS GTPASE-ACTIVATING PROTEIN RASKOL"/>
    <property type="match status" value="1"/>
</dbReference>
<dbReference type="EMBL" id="CAIX01000002">
    <property type="protein sequence ID" value="CCI39453.1"/>
    <property type="molecule type" value="Genomic_DNA"/>
</dbReference>
<dbReference type="Gene3D" id="3.30.530.20">
    <property type="match status" value="1"/>
</dbReference>
<dbReference type="PROSITE" id="PS50018">
    <property type="entry name" value="RAS_GTPASE_ACTIV_2"/>
    <property type="match status" value="1"/>
</dbReference>
<dbReference type="InterPro" id="IPR023393">
    <property type="entry name" value="START-like_dom_sf"/>
</dbReference>
<protein>
    <recommendedName>
        <fullName evidence="3">Ras-GAP domain-containing protein</fullName>
    </recommendedName>
</protein>
<dbReference type="OrthoDB" id="775356at2759"/>
<dbReference type="InterPro" id="IPR039360">
    <property type="entry name" value="Ras_GTPase"/>
</dbReference>
<dbReference type="SMART" id="SM00323">
    <property type="entry name" value="RasGAP"/>
    <property type="match status" value="1"/>
</dbReference>
<name>A0A024FYU4_9STRA</name>
<dbReference type="InterPro" id="IPR001936">
    <property type="entry name" value="RasGAP_dom"/>
</dbReference>
<proteinExistence type="predicted"/>
<dbReference type="AlphaFoldDB" id="A0A024FYU4"/>
<dbReference type="Proteomes" id="UP000053237">
    <property type="component" value="Unassembled WGS sequence"/>
</dbReference>
<evidence type="ECO:0000313" key="4">
    <source>
        <dbReference type="EMBL" id="CCI39453.1"/>
    </source>
</evidence>
<accession>A0A024FYU4</accession>
<dbReference type="Gene3D" id="1.10.506.10">
    <property type="entry name" value="GTPase Activation - p120gap, domain 1"/>
    <property type="match status" value="1"/>
</dbReference>
<feature type="compositionally biased region" description="Polar residues" evidence="2">
    <location>
        <begin position="430"/>
        <end position="439"/>
    </location>
</feature>
<organism evidence="4 5">
    <name type="scientific">Albugo candida</name>
    <dbReference type="NCBI Taxonomy" id="65357"/>
    <lineage>
        <taxon>Eukaryota</taxon>
        <taxon>Sar</taxon>
        <taxon>Stramenopiles</taxon>
        <taxon>Oomycota</taxon>
        <taxon>Peronosporomycetes</taxon>
        <taxon>Albuginales</taxon>
        <taxon>Albuginaceae</taxon>
        <taxon>Albugo</taxon>
    </lineage>
</organism>
<dbReference type="SUPFAM" id="SSF55961">
    <property type="entry name" value="Bet v1-like"/>
    <property type="match status" value="1"/>
</dbReference>
<dbReference type="SUPFAM" id="SSF48350">
    <property type="entry name" value="GTPase activation domain, GAP"/>
    <property type="match status" value="1"/>
</dbReference>
<dbReference type="InParanoid" id="A0A024FYU4"/>
<sequence length="776" mass="88859">MTDDADADPANPVLSHQESCVRDTIECLSKDEEESALVYALVHDPEFRLALAILKAPAEDIKYDTIVKAIIRIFKPCKRKFYNLVRALMVQEMVDTQNWNDLFRSKSAVTALVREYTFQSGKEFLHAALQRTVDELQNNQAKTYEVNPHRLVKLVKFEEKEKSTNRRYLEQSLVQNRKKMNVIAQDTLDRILKAANLFPASIARLYSILKQEMMRILVEEKEIDITTDVAHKDEGGRPRSLSIDQPERVSFSNQKFPCFDTNGDQAKISEEEAADEIMIHLGGFFFLRFICPALLMPQKFNLTRNDCRPTGAMQRNLMLLAKLFQSLSSAVEYGSHEAYMIPFNGFLSSNRSKLARLYSDIFKIGTDDKAFEDAIEETVENADNEDEKTHYISISAIRDILLRNLDAIASHVEQEHLKLEEQRKRAAGTSVASIVVQRQNRQKREQSETSTSQDETELSEREEKSLLSSTELRGFDVKDLERLLEKQKFNEIKMKASFRPSREGLGSLLTVNDQGQSRQWKRFKHAKTSAQVFRRHPPSQDFVEFKASIEIKASSRLVFRYLRSLESITEWDERAAHIEKIEPISSSSILLYRSHPKLSLWPSWLVKPRNSCDLHTFISETGRPRTHAVIMESITNSEFSECDNETQKSCATGGFLIEPYTGILSEQGVAPRYKIPSSELCKCVDLDDILERYSGEPRHKDSRAAKASTMSSPEQILPTEIDNLPVTRLTCVVRSDFKGSMPRSFAEVVCYRQVLSVETICKHVEAEVSHLRSQWV</sequence>
<dbReference type="InterPro" id="IPR008936">
    <property type="entry name" value="Rho_GTPase_activation_prot"/>
</dbReference>
<keyword evidence="1" id="KW-0343">GTPase activation</keyword>